<dbReference type="PANTHER" id="PTHR40112:SF1">
    <property type="entry name" value="H2HPP ISOMERASE"/>
    <property type="match status" value="1"/>
</dbReference>
<accession>A0A917Y6H1</accession>
<organism evidence="3 4">
    <name type="scientific">Streptomyces albiflavescens</name>
    <dbReference type="NCBI Taxonomy" id="1623582"/>
    <lineage>
        <taxon>Bacteria</taxon>
        <taxon>Bacillati</taxon>
        <taxon>Actinomycetota</taxon>
        <taxon>Actinomycetes</taxon>
        <taxon>Kitasatosporales</taxon>
        <taxon>Streptomycetaceae</taxon>
        <taxon>Streptomyces</taxon>
    </lineage>
</organism>
<dbReference type="InterPro" id="IPR052535">
    <property type="entry name" value="Bacilysin_H2HPP_isomerase"/>
</dbReference>
<dbReference type="Proteomes" id="UP000600365">
    <property type="component" value="Unassembled WGS sequence"/>
</dbReference>
<evidence type="ECO:0000313" key="4">
    <source>
        <dbReference type="Proteomes" id="UP000600365"/>
    </source>
</evidence>
<dbReference type="Pfam" id="PF07883">
    <property type="entry name" value="Cupin_2"/>
    <property type="match status" value="1"/>
</dbReference>
<evidence type="ECO:0000256" key="1">
    <source>
        <dbReference type="SAM" id="MobiDB-lite"/>
    </source>
</evidence>
<dbReference type="GO" id="GO:0016853">
    <property type="term" value="F:isomerase activity"/>
    <property type="evidence" value="ECO:0007669"/>
    <property type="project" value="UniProtKB-KW"/>
</dbReference>
<dbReference type="InterPro" id="IPR014710">
    <property type="entry name" value="RmlC-like_jellyroll"/>
</dbReference>
<dbReference type="InterPro" id="IPR013096">
    <property type="entry name" value="Cupin_2"/>
</dbReference>
<dbReference type="AlphaFoldDB" id="A0A917Y6H1"/>
<keyword evidence="3" id="KW-0413">Isomerase</keyword>
<sequence>MADTHSDPQIRVVHHDQLDGNTPQTPGLIREVAFDGRNPGAAHLSAFRSTVRPGAATGAHHHGDQETVLYVISGTARYRWGDKLENVAEAGPGDFVFIPAHVVHQEINASPEFETVWAVVRSGVDPVVVNLPELDEYAEPAAVHYTHP</sequence>
<dbReference type="CDD" id="cd02210">
    <property type="entry name" value="cupin_BLR2406-like"/>
    <property type="match status" value="1"/>
</dbReference>
<protein>
    <submittedName>
        <fullName evidence="3">Mannose-6-phosphate isomerase</fullName>
    </submittedName>
</protein>
<evidence type="ECO:0000313" key="3">
    <source>
        <dbReference type="EMBL" id="GGN72611.1"/>
    </source>
</evidence>
<dbReference type="InterPro" id="IPR011051">
    <property type="entry name" value="RmlC_Cupin_sf"/>
</dbReference>
<comment type="caution">
    <text evidence="3">The sequence shown here is derived from an EMBL/GenBank/DDBJ whole genome shotgun (WGS) entry which is preliminary data.</text>
</comment>
<feature type="compositionally biased region" description="Basic and acidic residues" evidence="1">
    <location>
        <begin position="1"/>
        <end position="18"/>
    </location>
</feature>
<reference evidence="3 4" key="1">
    <citation type="journal article" date="2014" name="Int. J. Syst. Evol. Microbiol.">
        <title>Complete genome sequence of Corynebacterium casei LMG S-19264T (=DSM 44701T), isolated from a smear-ripened cheese.</title>
        <authorList>
            <consortium name="US DOE Joint Genome Institute (JGI-PGF)"/>
            <person name="Walter F."/>
            <person name="Albersmeier A."/>
            <person name="Kalinowski J."/>
            <person name="Ruckert C."/>
        </authorList>
    </citation>
    <scope>NUCLEOTIDE SEQUENCE [LARGE SCALE GENOMIC DNA]</scope>
    <source>
        <strain evidence="3 4">CGMCC 4.7111</strain>
    </source>
</reference>
<proteinExistence type="predicted"/>
<dbReference type="RefSeq" id="WP_189188297.1">
    <property type="nucleotide sequence ID" value="NZ_BMMM01000009.1"/>
</dbReference>
<gene>
    <name evidence="3" type="ORF">GCM10011579_049980</name>
</gene>
<feature type="region of interest" description="Disordered" evidence="1">
    <location>
        <begin position="1"/>
        <end position="24"/>
    </location>
</feature>
<dbReference type="Gene3D" id="2.60.120.10">
    <property type="entry name" value="Jelly Rolls"/>
    <property type="match status" value="1"/>
</dbReference>
<dbReference type="SUPFAM" id="SSF51182">
    <property type="entry name" value="RmlC-like cupins"/>
    <property type="match status" value="1"/>
</dbReference>
<keyword evidence="4" id="KW-1185">Reference proteome</keyword>
<feature type="domain" description="Cupin type-2" evidence="2">
    <location>
        <begin position="49"/>
        <end position="120"/>
    </location>
</feature>
<name>A0A917Y6H1_9ACTN</name>
<dbReference type="PANTHER" id="PTHR40112">
    <property type="entry name" value="H2HPP ISOMERASE"/>
    <property type="match status" value="1"/>
</dbReference>
<dbReference type="EMBL" id="BMMM01000009">
    <property type="protein sequence ID" value="GGN72611.1"/>
    <property type="molecule type" value="Genomic_DNA"/>
</dbReference>
<evidence type="ECO:0000259" key="2">
    <source>
        <dbReference type="Pfam" id="PF07883"/>
    </source>
</evidence>